<dbReference type="NCBIfam" id="NF037970">
    <property type="entry name" value="vanZ_1"/>
    <property type="match status" value="1"/>
</dbReference>
<reference evidence="3 4" key="1">
    <citation type="submission" date="2021-06" db="EMBL/GenBank/DDBJ databases">
        <authorList>
            <person name="Sun Q."/>
            <person name="Li D."/>
        </authorList>
    </citation>
    <scope>NUCLEOTIDE SEQUENCE [LARGE SCALE GENOMIC DNA]</scope>
    <source>
        <strain evidence="3 4">MSJ-11</strain>
    </source>
</reference>
<feature type="domain" description="VanZ-like" evidence="2">
    <location>
        <begin position="7"/>
        <end position="138"/>
    </location>
</feature>
<evidence type="ECO:0000256" key="1">
    <source>
        <dbReference type="SAM" id="Phobius"/>
    </source>
</evidence>
<dbReference type="EMBL" id="JAHLQF010000004">
    <property type="protein sequence ID" value="MBU5485758.1"/>
    <property type="molecule type" value="Genomic_DNA"/>
</dbReference>
<dbReference type="InterPro" id="IPR016747">
    <property type="entry name" value="Phosphotransbutyrylase"/>
</dbReference>
<evidence type="ECO:0000313" key="4">
    <source>
        <dbReference type="Proteomes" id="UP000726170"/>
    </source>
</evidence>
<proteinExistence type="predicted"/>
<keyword evidence="4" id="KW-1185">Reference proteome</keyword>
<dbReference type="InterPro" id="IPR006976">
    <property type="entry name" value="VanZ-like"/>
</dbReference>
<comment type="caution">
    <text evidence="3">The sequence shown here is derived from an EMBL/GenBank/DDBJ whole genome shotgun (WGS) entry which is preliminary data.</text>
</comment>
<keyword evidence="1" id="KW-1133">Transmembrane helix</keyword>
<dbReference type="PIRSF" id="PIRSF019083">
    <property type="entry name" value="UCP019083_VanZ"/>
    <property type="match status" value="1"/>
</dbReference>
<dbReference type="Proteomes" id="UP000726170">
    <property type="component" value="Unassembled WGS sequence"/>
</dbReference>
<dbReference type="RefSeq" id="WP_216440333.1">
    <property type="nucleotide sequence ID" value="NZ_JAHLQF010000004.1"/>
</dbReference>
<sequence length="162" mass="18432">MRKFLPWIAIIFWMVVIFKLSSQPAVQSGELSGMITNINIKIIEKIRPNTQLNIIKFHRIVRKNAHFFIYLGLGVLTINFLKRRGVKGYKSIIFALLICILYAISDEVHQIFVPGRAAQVKDVIIDSAGACFGILLYIGLGKIKKWKKIRHGHSSINDNTNI</sequence>
<keyword evidence="1" id="KW-0812">Transmembrane</keyword>
<keyword evidence="1" id="KW-0472">Membrane</keyword>
<name>A0ABS6EL29_9CLOT</name>
<dbReference type="Pfam" id="PF04892">
    <property type="entry name" value="VanZ"/>
    <property type="match status" value="1"/>
</dbReference>
<accession>A0ABS6EL29</accession>
<feature type="transmembrane region" description="Helical" evidence="1">
    <location>
        <begin position="65"/>
        <end position="81"/>
    </location>
</feature>
<evidence type="ECO:0000259" key="2">
    <source>
        <dbReference type="Pfam" id="PF04892"/>
    </source>
</evidence>
<feature type="transmembrane region" description="Helical" evidence="1">
    <location>
        <begin position="124"/>
        <end position="140"/>
    </location>
</feature>
<feature type="transmembrane region" description="Helical" evidence="1">
    <location>
        <begin position="88"/>
        <end position="104"/>
    </location>
</feature>
<protein>
    <submittedName>
        <fullName evidence="3">VanZ family protein</fullName>
    </submittedName>
</protein>
<organism evidence="3 4">
    <name type="scientific">Clostridium mobile</name>
    <dbReference type="NCBI Taxonomy" id="2841512"/>
    <lineage>
        <taxon>Bacteria</taxon>
        <taxon>Bacillati</taxon>
        <taxon>Bacillota</taxon>
        <taxon>Clostridia</taxon>
        <taxon>Eubacteriales</taxon>
        <taxon>Clostridiaceae</taxon>
        <taxon>Clostridium</taxon>
    </lineage>
</organism>
<gene>
    <name evidence="3" type="ORF">KQI86_15670</name>
</gene>
<evidence type="ECO:0000313" key="3">
    <source>
        <dbReference type="EMBL" id="MBU5485758.1"/>
    </source>
</evidence>